<dbReference type="Pfam" id="PF04082">
    <property type="entry name" value="Fungal_trans"/>
    <property type="match status" value="1"/>
</dbReference>
<dbReference type="HOGENOM" id="CLU_007091_3_1_1"/>
<evidence type="ECO:0000256" key="5">
    <source>
        <dbReference type="ARBA" id="ARBA00023163"/>
    </source>
</evidence>
<dbReference type="OMA" id="TWISEPE"/>
<keyword evidence="5" id="KW-0804">Transcription</keyword>
<dbReference type="EMBL" id="JOWA01000132">
    <property type="protein sequence ID" value="KEZ40030.1"/>
    <property type="molecule type" value="Genomic_DNA"/>
</dbReference>
<comment type="caution">
    <text evidence="8">The sequence shown here is derived from an EMBL/GenBank/DDBJ whole genome shotgun (WGS) entry which is preliminary data.</text>
</comment>
<accession>A0A084FY68</accession>
<reference evidence="8 9" key="1">
    <citation type="journal article" date="2014" name="Genome Announc.">
        <title>Draft genome sequence of the pathogenic fungus Scedosporium apiospermum.</title>
        <authorList>
            <person name="Vandeputte P."/>
            <person name="Ghamrawi S."/>
            <person name="Rechenmann M."/>
            <person name="Iltis A."/>
            <person name="Giraud S."/>
            <person name="Fleury M."/>
            <person name="Thornton C."/>
            <person name="Delhaes L."/>
            <person name="Meyer W."/>
            <person name="Papon N."/>
            <person name="Bouchara J.P."/>
        </authorList>
    </citation>
    <scope>NUCLEOTIDE SEQUENCE [LARGE SCALE GENOMIC DNA]</scope>
    <source>
        <strain evidence="8 9">IHEM 14462</strain>
    </source>
</reference>
<evidence type="ECO:0000256" key="2">
    <source>
        <dbReference type="ARBA" id="ARBA00022833"/>
    </source>
</evidence>
<dbReference type="GO" id="GO:0001228">
    <property type="term" value="F:DNA-binding transcription activator activity, RNA polymerase II-specific"/>
    <property type="evidence" value="ECO:0007669"/>
    <property type="project" value="TreeGrafter"/>
</dbReference>
<keyword evidence="1" id="KW-0479">Metal-binding</keyword>
<evidence type="ECO:0000256" key="6">
    <source>
        <dbReference type="ARBA" id="ARBA00023242"/>
    </source>
</evidence>
<keyword evidence="3" id="KW-0805">Transcription regulation</keyword>
<dbReference type="Proteomes" id="UP000028545">
    <property type="component" value="Unassembled WGS sequence"/>
</dbReference>
<dbReference type="RefSeq" id="XP_016639829.1">
    <property type="nucleotide sequence ID" value="XM_016790526.1"/>
</dbReference>
<organism evidence="8 9">
    <name type="scientific">Pseudallescheria apiosperma</name>
    <name type="common">Scedosporium apiospermum</name>
    <dbReference type="NCBI Taxonomy" id="563466"/>
    <lineage>
        <taxon>Eukaryota</taxon>
        <taxon>Fungi</taxon>
        <taxon>Dikarya</taxon>
        <taxon>Ascomycota</taxon>
        <taxon>Pezizomycotina</taxon>
        <taxon>Sordariomycetes</taxon>
        <taxon>Hypocreomycetidae</taxon>
        <taxon>Microascales</taxon>
        <taxon>Microascaceae</taxon>
        <taxon>Scedosporium</taxon>
    </lineage>
</organism>
<evidence type="ECO:0000313" key="8">
    <source>
        <dbReference type="EMBL" id="KEZ40030.1"/>
    </source>
</evidence>
<keyword evidence="6" id="KW-0539">Nucleus</keyword>
<feature type="domain" description="Xylanolytic transcriptional activator regulatory" evidence="7">
    <location>
        <begin position="185"/>
        <end position="259"/>
    </location>
</feature>
<gene>
    <name evidence="8" type="ORF">SAPIO_CDS9023</name>
</gene>
<dbReference type="InterPro" id="IPR051430">
    <property type="entry name" value="Fungal_TF_Env_Response"/>
</dbReference>
<dbReference type="InterPro" id="IPR007219">
    <property type="entry name" value="XnlR_reg_dom"/>
</dbReference>
<keyword evidence="9" id="KW-1185">Reference proteome</keyword>
<keyword evidence="2" id="KW-0862">Zinc</keyword>
<dbReference type="GO" id="GO:0005634">
    <property type="term" value="C:nucleus"/>
    <property type="evidence" value="ECO:0007669"/>
    <property type="project" value="TreeGrafter"/>
</dbReference>
<dbReference type="GO" id="GO:0008270">
    <property type="term" value="F:zinc ion binding"/>
    <property type="evidence" value="ECO:0007669"/>
    <property type="project" value="InterPro"/>
</dbReference>
<dbReference type="PANTHER" id="PTHR31944">
    <property type="entry name" value="HEME-RESPONSIVE ZINC FINGER TRANSCRIPTION FACTOR HAP1"/>
    <property type="match status" value="1"/>
</dbReference>
<sequence>MHKSRLFGRSHWINGVVMWFRDVFEMIEPHALKEDSKATSTMRKCKVLARIIKARRSPSWPAPPTPDLPPRNVADKLVDGYLSTMETVLRILHIPSFRRDYEALWTPGTKPDPAFLVQLKLVMAIGAVLYDNTFSLRPSAMQWIYEGHTWISGPEFKRKLTVQSLQTQLLLVLARDLVGVDEGSLWISIGSILRAAMYMGLHRDPACLPKRTVFAAEMRRRLWNTILELALLHGMSSGGPILLSLEDFDTAPPGNYDDDQLTGENPSPMPGNYFTQSSVAIALRETIPIRLKILRFLNDLSSHVTYEEALRLDAQMRSSYKILRASLQKQDSKKGVPPPQFAIRIADLFMNRFLLSLHVLFFSPLLNSMTYAFSRKVAIETSLKIWHSLVQPSPTSDGTSDSWDLGDDLTRLVTSGSGFFRISVNLVSMLIMAELKLQLQEDDGLTPVPLRQDLLSVMDAAKIWTIKAIERGETNIKGYIFTILVSTQIECLIDGVEREEMVLRLVSTAEAGEERCLKILEEQVAEGQPEGIVDDGMSHMALSTPADFMGDWDFSDFSMLDTQFSLGSMEPLAWAFGDAPQGMSS</sequence>
<dbReference type="GO" id="GO:0000978">
    <property type="term" value="F:RNA polymerase II cis-regulatory region sequence-specific DNA binding"/>
    <property type="evidence" value="ECO:0007669"/>
    <property type="project" value="TreeGrafter"/>
</dbReference>
<name>A0A084FY68_PSEDA</name>
<dbReference type="KEGG" id="sapo:SAPIO_CDS9023"/>
<evidence type="ECO:0000313" key="9">
    <source>
        <dbReference type="Proteomes" id="UP000028545"/>
    </source>
</evidence>
<protein>
    <submittedName>
        <fullName evidence="8">C6 zinc finger protein</fullName>
    </submittedName>
</protein>
<dbReference type="CDD" id="cd12148">
    <property type="entry name" value="fungal_TF_MHR"/>
    <property type="match status" value="1"/>
</dbReference>
<dbReference type="PANTHER" id="PTHR31944:SF131">
    <property type="entry name" value="HEME-RESPONSIVE ZINC FINGER TRANSCRIPTION FACTOR HAP1"/>
    <property type="match status" value="1"/>
</dbReference>
<proteinExistence type="predicted"/>
<dbReference type="GO" id="GO:0006351">
    <property type="term" value="P:DNA-templated transcription"/>
    <property type="evidence" value="ECO:0007669"/>
    <property type="project" value="InterPro"/>
</dbReference>
<evidence type="ECO:0000259" key="7">
    <source>
        <dbReference type="SMART" id="SM00906"/>
    </source>
</evidence>
<evidence type="ECO:0000256" key="1">
    <source>
        <dbReference type="ARBA" id="ARBA00022723"/>
    </source>
</evidence>
<keyword evidence="4" id="KW-0238">DNA-binding</keyword>
<evidence type="ECO:0000256" key="4">
    <source>
        <dbReference type="ARBA" id="ARBA00023125"/>
    </source>
</evidence>
<dbReference type="SMART" id="SM00906">
    <property type="entry name" value="Fungal_trans"/>
    <property type="match status" value="1"/>
</dbReference>
<dbReference type="VEuPathDB" id="FungiDB:SAPIO_CDS9023"/>
<dbReference type="AlphaFoldDB" id="A0A084FY68"/>
<evidence type="ECO:0000256" key="3">
    <source>
        <dbReference type="ARBA" id="ARBA00023015"/>
    </source>
</evidence>
<dbReference type="OrthoDB" id="4337792at2759"/>
<dbReference type="GeneID" id="27728095"/>